<comment type="function">
    <text evidence="6">This protein is an auxiliary protein of DNA polymerase delta and is involved in the control of eukaryotic DNA replication by increasing the polymerase's processibility during elongation of the leading strand. Involved in DNA repair.</text>
</comment>
<dbReference type="GO" id="GO:0070987">
    <property type="term" value="P:error-free translesion synthesis"/>
    <property type="evidence" value="ECO:0007669"/>
    <property type="project" value="UniProtKB-ARBA"/>
</dbReference>
<evidence type="ECO:0000256" key="3">
    <source>
        <dbReference type="ARBA" id="ARBA00022705"/>
    </source>
</evidence>
<dbReference type="eggNOG" id="KOG1636">
    <property type="taxonomic scope" value="Eukaryota"/>
</dbReference>
<comment type="subcellular location">
    <subcellularLocation>
        <location evidence="1 7">Nucleus</location>
    </subcellularLocation>
</comment>
<dbReference type="OrthoDB" id="534348at2759"/>
<reference evidence="12" key="1">
    <citation type="journal article" date="2011" name="Proc. Natl. Acad. Sci. U.S.A.">
        <title>Obligate biotrophy features unraveled by the genomic analysis of rust fungi.</title>
        <authorList>
            <person name="Duplessis S."/>
            <person name="Cuomo C.A."/>
            <person name="Lin Y.-C."/>
            <person name="Aerts A."/>
            <person name="Tisserant E."/>
            <person name="Veneault-Fourrey C."/>
            <person name="Joly D.L."/>
            <person name="Hacquard S."/>
            <person name="Amselem J."/>
            <person name="Cantarel B.L."/>
            <person name="Chiu R."/>
            <person name="Coutinho P.M."/>
            <person name="Feau N."/>
            <person name="Field M."/>
            <person name="Frey P."/>
            <person name="Gelhaye E."/>
            <person name="Goldberg J."/>
            <person name="Grabherr M.G."/>
            <person name="Kodira C.D."/>
            <person name="Kohler A."/>
            <person name="Kuees U."/>
            <person name="Lindquist E.A."/>
            <person name="Lucas S.M."/>
            <person name="Mago R."/>
            <person name="Mauceli E."/>
            <person name="Morin E."/>
            <person name="Murat C."/>
            <person name="Pangilinan J.L."/>
            <person name="Park R."/>
            <person name="Pearson M."/>
            <person name="Quesneville H."/>
            <person name="Rouhier N."/>
            <person name="Sakthikumar S."/>
            <person name="Salamov A.A."/>
            <person name="Schmutz J."/>
            <person name="Selles B."/>
            <person name="Shapiro H."/>
            <person name="Tanguay P."/>
            <person name="Tuskan G.A."/>
            <person name="Henrissat B."/>
            <person name="Van de Peer Y."/>
            <person name="Rouze P."/>
            <person name="Ellis J.G."/>
            <person name="Dodds P.N."/>
            <person name="Schein J.E."/>
            <person name="Zhong S."/>
            <person name="Hamelin R.C."/>
            <person name="Grigoriev I.V."/>
            <person name="Szabo L.J."/>
            <person name="Martin F."/>
        </authorList>
    </citation>
    <scope>NUCLEOTIDE SEQUENCE [LARGE SCALE GENOMIC DNA]</scope>
    <source>
        <strain evidence="12">98AG31 / pathotype 3-4-7</strain>
    </source>
</reference>
<dbReference type="NCBIfam" id="TIGR00590">
    <property type="entry name" value="pcna"/>
    <property type="match status" value="1"/>
</dbReference>
<dbReference type="FunFam" id="3.10.150.10:FF:000006">
    <property type="entry name" value="Proliferating cell nuclear antigen"/>
    <property type="match status" value="1"/>
</dbReference>
<dbReference type="InterPro" id="IPR000730">
    <property type="entry name" value="Pr_cel_nuc_antig"/>
</dbReference>
<evidence type="ECO:0000256" key="1">
    <source>
        <dbReference type="ARBA" id="ARBA00004123"/>
    </source>
</evidence>
<dbReference type="HOGENOM" id="CLU_043978_3_0_1"/>
<dbReference type="InterPro" id="IPR046938">
    <property type="entry name" value="DNA_clamp_sf"/>
</dbReference>
<dbReference type="GeneID" id="18927791"/>
<dbReference type="AlphaFoldDB" id="F4S2G0"/>
<evidence type="ECO:0000256" key="4">
    <source>
        <dbReference type="ARBA" id="ARBA00023125"/>
    </source>
</evidence>
<evidence type="ECO:0000259" key="9">
    <source>
        <dbReference type="Pfam" id="PF00705"/>
    </source>
</evidence>
<feature type="domain" description="Proliferating cell nuclear antigen PCNA C-terminal" evidence="10">
    <location>
        <begin position="128"/>
        <end position="257"/>
    </location>
</feature>
<dbReference type="KEGG" id="mlr:MELLADRAFT_39278"/>
<dbReference type="GO" id="GO:0043626">
    <property type="term" value="C:PCNA complex"/>
    <property type="evidence" value="ECO:0007669"/>
    <property type="project" value="TreeGrafter"/>
</dbReference>
<proteinExistence type="inferred from homology"/>
<dbReference type="STRING" id="747676.F4S2G0"/>
<dbReference type="FunFam" id="3.10.150.10:FF:000008">
    <property type="entry name" value="Proliferating cell nuclear antigen"/>
    <property type="match status" value="1"/>
</dbReference>
<organism evidence="12">
    <name type="scientific">Melampsora larici-populina (strain 98AG31 / pathotype 3-4-7)</name>
    <name type="common">Poplar leaf rust fungus</name>
    <dbReference type="NCBI Taxonomy" id="747676"/>
    <lineage>
        <taxon>Eukaryota</taxon>
        <taxon>Fungi</taxon>
        <taxon>Dikarya</taxon>
        <taxon>Basidiomycota</taxon>
        <taxon>Pucciniomycotina</taxon>
        <taxon>Pucciniomycetes</taxon>
        <taxon>Pucciniales</taxon>
        <taxon>Melampsoraceae</taxon>
        <taxon>Melampsora</taxon>
    </lineage>
</organism>
<dbReference type="PROSITE" id="PS01251">
    <property type="entry name" value="PCNA_1"/>
    <property type="match status" value="1"/>
</dbReference>
<name>F4S2G0_MELLP</name>
<comment type="similarity">
    <text evidence="2 8">Belongs to the PCNA family.</text>
</comment>
<dbReference type="PANTHER" id="PTHR11352:SF0">
    <property type="entry name" value="PROLIFERATING CELL NUCLEAR ANTIGEN"/>
    <property type="match status" value="1"/>
</dbReference>
<dbReference type="RefSeq" id="XP_007415518.1">
    <property type="nucleotide sequence ID" value="XM_007415456.1"/>
</dbReference>
<dbReference type="Proteomes" id="UP000001072">
    <property type="component" value="Unassembled WGS sequence"/>
</dbReference>
<evidence type="ECO:0000256" key="7">
    <source>
        <dbReference type="RuleBase" id="RU000641"/>
    </source>
</evidence>
<dbReference type="InterPro" id="IPR022648">
    <property type="entry name" value="Pr_cel_nuc_antig_N"/>
</dbReference>
<dbReference type="FunCoup" id="F4S2G0">
    <property type="interactions" value="645"/>
</dbReference>
<keyword evidence="5 7" id="KW-0539">Nucleus</keyword>
<dbReference type="GO" id="GO:0030337">
    <property type="term" value="F:DNA polymerase processivity factor activity"/>
    <property type="evidence" value="ECO:0007669"/>
    <property type="project" value="InterPro"/>
</dbReference>
<dbReference type="GO" id="GO:0006275">
    <property type="term" value="P:regulation of DNA replication"/>
    <property type="evidence" value="ECO:0007669"/>
    <property type="project" value="InterPro"/>
</dbReference>
<comment type="function">
    <text evidence="7">This protein is an auxiliary protein of DNA polymerase delta and is involved in the control of eukaryotic DNA replication by increasing the polymerase's processivity during elongation of the leading strand.</text>
</comment>
<dbReference type="GO" id="GO:0006298">
    <property type="term" value="P:mismatch repair"/>
    <property type="evidence" value="ECO:0007669"/>
    <property type="project" value="TreeGrafter"/>
</dbReference>
<accession>F4S2G0</accession>
<protein>
    <recommendedName>
        <fullName evidence="7">DNA sliding clamp PCNA</fullName>
    </recommendedName>
</protein>
<dbReference type="Pfam" id="PF00705">
    <property type="entry name" value="PCNA_N"/>
    <property type="match status" value="1"/>
</dbReference>
<keyword evidence="3 8" id="KW-0235">DNA replication</keyword>
<keyword evidence="12" id="KW-1185">Reference proteome</keyword>
<dbReference type="PROSITE" id="PS00293">
    <property type="entry name" value="PCNA_2"/>
    <property type="match status" value="1"/>
</dbReference>
<dbReference type="InParanoid" id="F4S2G0"/>
<dbReference type="Gene3D" id="3.10.150.10">
    <property type="entry name" value="DNA Polymerase III, subunit A, domain 2"/>
    <property type="match status" value="2"/>
</dbReference>
<dbReference type="Pfam" id="PF02747">
    <property type="entry name" value="PCNA_C"/>
    <property type="match status" value="1"/>
</dbReference>
<dbReference type="GO" id="GO:0006272">
    <property type="term" value="P:leading strand elongation"/>
    <property type="evidence" value="ECO:0007669"/>
    <property type="project" value="TreeGrafter"/>
</dbReference>
<dbReference type="HAMAP" id="MF_00317">
    <property type="entry name" value="DNApol_clamp_arch"/>
    <property type="match status" value="1"/>
</dbReference>
<evidence type="ECO:0000259" key="10">
    <source>
        <dbReference type="Pfam" id="PF02747"/>
    </source>
</evidence>
<dbReference type="InterPro" id="IPR022659">
    <property type="entry name" value="Pr_cel_nuc_antig_CS"/>
</dbReference>
<sequence>MLEAKIAKAAVLKQVLDAIKELVTDVNFDCDEDGMKLQAMDNSHVALVALLLRTNGFSQFRCDRNMSLGINVGSFQKVVKCAGNDDIVTLRAQDEADVLNVVFETLNTDRVAEYDMKMMDIDIEHLSIPDTAYDAEITMPASEFSRIVRDLKELGESVRIEATKEGVKFSAEGDIGKASVTLKHTDPKQKKGSKTDMSVSISLRQSVSLTFSIKYLSNFTKASPLANRVVLHMSNEVPLLVEYDFQSGYVRYYLAPKIEDD</sequence>
<evidence type="ECO:0000313" key="12">
    <source>
        <dbReference type="Proteomes" id="UP000001072"/>
    </source>
</evidence>
<dbReference type="CDD" id="cd00577">
    <property type="entry name" value="PCNA"/>
    <property type="match status" value="1"/>
</dbReference>
<dbReference type="VEuPathDB" id="FungiDB:MELLADRAFT_39278"/>
<dbReference type="SUPFAM" id="SSF55979">
    <property type="entry name" value="DNA clamp"/>
    <property type="match status" value="2"/>
</dbReference>
<keyword evidence="4 8" id="KW-0238">DNA-binding</keyword>
<evidence type="ECO:0000256" key="5">
    <source>
        <dbReference type="ARBA" id="ARBA00023242"/>
    </source>
</evidence>
<evidence type="ECO:0000256" key="6">
    <source>
        <dbReference type="ARBA" id="ARBA00054163"/>
    </source>
</evidence>
<dbReference type="InterPro" id="IPR022649">
    <property type="entry name" value="Pr_cel_nuc_antig_C"/>
</dbReference>
<dbReference type="GO" id="GO:0003677">
    <property type="term" value="F:DNA binding"/>
    <property type="evidence" value="ECO:0007669"/>
    <property type="project" value="UniProtKB-KW"/>
</dbReference>
<evidence type="ECO:0000313" key="11">
    <source>
        <dbReference type="EMBL" id="EGG01168.1"/>
    </source>
</evidence>
<evidence type="ECO:0000256" key="8">
    <source>
        <dbReference type="RuleBase" id="RU003671"/>
    </source>
</evidence>
<feature type="domain" description="Proliferating cell nuclear antigen PCNA N-terminal" evidence="9">
    <location>
        <begin position="1"/>
        <end position="124"/>
    </location>
</feature>
<dbReference type="PANTHER" id="PTHR11352">
    <property type="entry name" value="PROLIFERATING CELL NUCLEAR ANTIGEN"/>
    <property type="match status" value="1"/>
</dbReference>
<dbReference type="GO" id="GO:0006273">
    <property type="term" value="P:lagging strand elongation"/>
    <property type="evidence" value="ECO:0007669"/>
    <property type="project" value="UniProtKB-ARBA"/>
</dbReference>
<dbReference type="EMBL" id="GL883140">
    <property type="protein sequence ID" value="EGG01168.1"/>
    <property type="molecule type" value="Genomic_DNA"/>
</dbReference>
<dbReference type="PRINTS" id="PR00339">
    <property type="entry name" value="PCNACYCLIN"/>
</dbReference>
<gene>
    <name evidence="11" type="ORF">MELLADRAFT_39278</name>
</gene>
<evidence type="ECO:0000256" key="2">
    <source>
        <dbReference type="ARBA" id="ARBA00010462"/>
    </source>
</evidence>